<dbReference type="RefSeq" id="WP_093117751.1">
    <property type="nucleotide sequence ID" value="NZ_FNWJ01000002.1"/>
</dbReference>
<dbReference type="InterPro" id="IPR023346">
    <property type="entry name" value="Lysozyme-like_dom_sf"/>
</dbReference>
<proteinExistence type="predicted"/>
<name>A0A1H6FUT7_THEAL</name>
<dbReference type="Proteomes" id="UP000222056">
    <property type="component" value="Unassembled WGS sequence"/>
</dbReference>
<evidence type="ECO:0000313" key="2">
    <source>
        <dbReference type="EMBL" id="SEH14030.1"/>
    </source>
</evidence>
<dbReference type="Gene3D" id="1.10.530.10">
    <property type="match status" value="1"/>
</dbReference>
<dbReference type="STRING" id="29539.SAMN02745716_1464"/>
<organism evidence="2 3">
    <name type="scientific">Thermoleophilum album</name>
    <dbReference type="NCBI Taxonomy" id="29539"/>
    <lineage>
        <taxon>Bacteria</taxon>
        <taxon>Bacillati</taxon>
        <taxon>Actinomycetota</taxon>
        <taxon>Thermoleophilia</taxon>
        <taxon>Thermoleophilales</taxon>
        <taxon>Thermoleophilaceae</taxon>
        <taxon>Thermoleophilum</taxon>
    </lineage>
</organism>
<evidence type="ECO:0000259" key="1">
    <source>
        <dbReference type="Pfam" id="PF01464"/>
    </source>
</evidence>
<dbReference type="OrthoDB" id="5244690at2"/>
<sequence>MTTRARRRSRSAVARRRLFAAVLALLLAVGAVVTAFGPLRRQFERALLPLEYAAIIREQARAKGLDPALVAAVIYEESKFQDRTSHAGARGLMQITPATARFIAARSGGSRFVLSDLSSPPVNIAYGCWYLRYLIRRYGGNETLAIAAYNAGHTNVDRWLRRAGGPQQFDPNVDIPFPETRDYVRDVARRRQQYRRLYAAELGL</sequence>
<keyword evidence="3" id="KW-1185">Reference proteome</keyword>
<dbReference type="AlphaFoldDB" id="A0A1H6FUT7"/>
<dbReference type="PANTHER" id="PTHR37423">
    <property type="entry name" value="SOLUBLE LYTIC MUREIN TRANSGLYCOSYLASE-RELATED"/>
    <property type="match status" value="1"/>
</dbReference>
<reference evidence="3" key="1">
    <citation type="submission" date="2016-10" db="EMBL/GenBank/DDBJ databases">
        <authorList>
            <person name="Varghese N."/>
            <person name="Submissions S."/>
        </authorList>
    </citation>
    <scope>NUCLEOTIDE SEQUENCE [LARGE SCALE GENOMIC DNA]</scope>
    <source>
        <strain evidence="3">ATCC 35263</strain>
    </source>
</reference>
<protein>
    <submittedName>
        <fullName evidence="2">Soluble lytic murein transglycosylase</fullName>
    </submittedName>
</protein>
<dbReference type="EMBL" id="FNWJ01000002">
    <property type="protein sequence ID" value="SEH14030.1"/>
    <property type="molecule type" value="Genomic_DNA"/>
</dbReference>
<gene>
    <name evidence="2" type="ORF">SAMN02745716_1464</name>
</gene>
<dbReference type="PANTHER" id="PTHR37423:SF5">
    <property type="entry name" value="SOLUBLE LYTIC MUREIN TRANSGLYCOSYLASE"/>
    <property type="match status" value="1"/>
</dbReference>
<accession>A0A1H6FUT7</accession>
<dbReference type="Pfam" id="PF01464">
    <property type="entry name" value="SLT"/>
    <property type="match status" value="1"/>
</dbReference>
<dbReference type="SUPFAM" id="SSF53955">
    <property type="entry name" value="Lysozyme-like"/>
    <property type="match status" value="1"/>
</dbReference>
<dbReference type="CDD" id="cd16896">
    <property type="entry name" value="LT_Slt70-like"/>
    <property type="match status" value="1"/>
</dbReference>
<feature type="domain" description="Transglycosylase SLT" evidence="1">
    <location>
        <begin position="56"/>
        <end position="165"/>
    </location>
</feature>
<evidence type="ECO:0000313" key="3">
    <source>
        <dbReference type="Proteomes" id="UP000222056"/>
    </source>
</evidence>
<dbReference type="InterPro" id="IPR008258">
    <property type="entry name" value="Transglycosylase_SLT_dom_1"/>
</dbReference>